<dbReference type="NCBIfam" id="TIGR04056">
    <property type="entry name" value="OMP_RagA_SusC"/>
    <property type="match status" value="1"/>
</dbReference>
<keyword evidence="4 8" id="KW-0812">Transmembrane</keyword>
<dbReference type="FunFam" id="2.170.130.10:FF:000008">
    <property type="entry name" value="SusC/RagA family TonB-linked outer membrane protein"/>
    <property type="match status" value="1"/>
</dbReference>
<comment type="similarity">
    <text evidence="8 9">Belongs to the TonB-dependent receptor family.</text>
</comment>
<dbReference type="Gene3D" id="2.170.130.10">
    <property type="entry name" value="TonB-dependent receptor, plug domain"/>
    <property type="match status" value="1"/>
</dbReference>
<name>A0A315ZHC8_SEDFL</name>
<dbReference type="Gene3D" id="2.60.40.1120">
    <property type="entry name" value="Carboxypeptidase-like, regulatory domain"/>
    <property type="match status" value="1"/>
</dbReference>
<dbReference type="EMBL" id="QGDO01000001">
    <property type="protein sequence ID" value="PWJ44599.1"/>
    <property type="molecule type" value="Genomic_DNA"/>
</dbReference>
<feature type="signal peptide" evidence="10">
    <location>
        <begin position="1"/>
        <end position="27"/>
    </location>
</feature>
<dbReference type="NCBIfam" id="TIGR04057">
    <property type="entry name" value="SusC_RagA_signa"/>
    <property type="match status" value="1"/>
</dbReference>
<reference evidence="13 14" key="1">
    <citation type="submission" date="2018-03" db="EMBL/GenBank/DDBJ databases">
        <title>Genomic Encyclopedia of Archaeal and Bacterial Type Strains, Phase II (KMG-II): from individual species to whole genera.</title>
        <authorList>
            <person name="Goeker M."/>
        </authorList>
    </citation>
    <scope>NUCLEOTIDE SEQUENCE [LARGE SCALE GENOMIC DNA]</scope>
    <source>
        <strain evidence="13 14">DSM 28229</strain>
    </source>
</reference>
<sequence>MKRLRHTTKTLLTFICAMLFISQTALGQERVIKGKVIDNSTGMAVPGANIVIEGTTQGTISDFDGNFTIEVGDKVNLTVSYIGYITKTVTLENSDYIEVSLEVDTQELEEVVVVGYGTMRKSDVTGSVATVKTEQLTQVATVDVAESLQGRVAGVQVVSNSGYAGSGMKVRIRGVGTINNSDPLYVVDGFPTSDISNIAPTDIASMEILKDASATAIYGSRGANGVVLITTKTGKQNTKTKFNLHVYSGISSPSKTMNMVNASEYATLKLEAYDNDGITPSTRELEQLTFVRDGAYEGTDWQSEIYNTAAPMHNVNFQAMGGGEKSNYVFTATYFNQEGTIDNSGLEKMIVRLNNDFKLTDKISAGMNTSYTFADIQSYNGDLYSGVGPSVLRIDPITPVWDDHLNNYGNSDGISDIRNPARIVDDMENKWKKEHKLMSNLFANYNITKGLDFRTQYGIDLKTYQDHNYSSEYFIGSKDNNPRSSLVEKTGTGLGWVWNATLNYQKEFGNIHRINGLIGVETQSNTWSSLEGKAYDVPAEKELQHLNNAQSTDDITVLSSQATETIVSYFARANYSLLDRYKLTATVRQDGSSKFAADHRWGIFPSFAASWDVKNEAFLESVAWLSQLNFRAGWGQVGNQSAAANYAYVTNVNPNQLYPIGDGISNGMIPLSLSNPELKWETTEMLNFALDFGFWDDKLNLVAEYFIKDTKDMILTPPAPAYAGAGVVSANIGEMQNKGFEFNINYRDQVGEFKYEIGLNASFIDNKVVTLAGGEPIYSGGVDKVGQSITMTKEGLPMATFVGYKTDGIFNTQEELDAYLEVYETDLAPQVGDIRYVDTNGDGRIDDDDITELGSAMPDFTYGVSASMAYKGFDMKLLFTGSQGNEAVNTMLRFNNATDGKEGMLDRRLDRWTPENTGGTEPRMTVNNLAYNTIFSDRLVEDASFFRLKNIQLGYTFSNDLVSKLNLTQLRVYVAANNLFTITDYTGYDPEFGDLYGNPLYAGIDMASYPQPRTFLAGLNISF</sequence>
<evidence type="ECO:0000256" key="7">
    <source>
        <dbReference type="ARBA" id="ARBA00023237"/>
    </source>
</evidence>
<dbReference type="InterPro" id="IPR037066">
    <property type="entry name" value="Plug_dom_sf"/>
</dbReference>
<keyword evidence="10" id="KW-0732">Signal</keyword>
<keyword evidence="5 9" id="KW-0798">TonB box</keyword>
<keyword evidence="6 8" id="KW-0472">Membrane</keyword>
<dbReference type="Gene3D" id="2.40.170.20">
    <property type="entry name" value="TonB-dependent receptor, beta-barrel domain"/>
    <property type="match status" value="1"/>
</dbReference>
<keyword evidence="3 8" id="KW-1134">Transmembrane beta strand</keyword>
<keyword evidence="7 8" id="KW-0998">Cell outer membrane</keyword>
<dbReference type="GO" id="GO:0009279">
    <property type="term" value="C:cell outer membrane"/>
    <property type="evidence" value="ECO:0007669"/>
    <property type="project" value="UniProtKB-SubCell"/>
</dbReference>
<dbReference type="RefSeq" id="WP_109616082.1">
    <property type="nucleotide sequence ID" value="NZ_QGDO01000001.1"/>
</dbReference>
<dbReference type="InterPro" id="IPR008969">
    <property type="entry name" value="CarboxyPept-like_regulatory"/>
</dbReference>
<evidence type="ECO:0000256" key="3">
    <source>
        <dbReference type="ARBA" id="ARBA00022452"/>
    </source>
</evidence>
<evidence type="ECO:0000256" key="6">
    <source>
        <dbReference type="ARBA" id="ARBA00023136"/>
    </source>
</evidence>
<evidence type="ECO:0000256" key="1">
    <source>
        <dbReference type="ARBA" id="ARBA00004571"/>
    </source>
</evidence>
<dbReference type="PROSITE" id="PS00018">
    <property type="entry name" value="EF_HAND_1"/>
    <property type="match status" value="1"/>
</dbReference>
<evidence type="ECO:0000256" key="9">
    <source>
        <dbReference type="RuleBase" id="RU003357"/>
    </source>
</evidence>
<evidence type="ECO:0000256" key="8">
    <source>
        <dbReference type="PROSITE-ProRule" id="PRU01360"/>
    </source>
</evidence>
<protein>
    <submittedName>
        <fullName evidence="13">TonB-linked SusC/RagA family outer membrane protein</fullName>
    </submittedName>
</protein>
<evidence type="ECO:0000313" key="13">
    <source>
        <dbReference type="EMBL" id="PWJ44599.1"/>
    </source>
</evidence>
<evidence type="ECO:0000259" key="12">
    <source>
        <dbReference type="Pfam" id="PF07715"/>
    </source>
</evidence>
<feature type="chain" id="PRO_5016455975" evidence="10">
    <location>
        <begin position="28"/>
        <end position="1023"/>
    </location>
</feature>
<feature type="domain" description="TonB-dependent receptor plug" evidence="12">
    <location>
        <begin position="121"/>
        <end position="226"/>
    </location>
</feature>
<dbReference type="InterPro" id="IPR036942">
    <property type="entry name" value="Beta-barrel_TonB_sf"/>
</dbReference>
<dbReference type="InterPro" id="IPR018247">
    <property type="entry name" value="EF_Hand_1_Ca_BS"/>
</dbReference>
<feature type="domain" description="TonB-dependent receptor-like beta-barrel" evidence="11">
    <location>
        <begin position="409"/>
        <end position="870"/>
    </location>
</feature>
<gene>
    <name evidence="13" type="ORF">BC781_101970</name>
</gene>
<evidence type="ECO:0000256" key="4">
    <source>
        <dbReference type="ARBA" id="ARBA00022692"/>
    </source>
</evidence>
<accession>A0A315ZHC8</accession>
<comment type="subcellular location">
    <subcellularLocation>
        <location evidence="1 8">Cell outer membrane</location>
        <topology evidence="1 8">Multi-pass membrane protein</topology>
    </subcellularLocation>
</comment>
<dbReference type="Pfam" id="PF07715">
    <property type="entry name" value="Plug"/>
    <property type="match status" value="1"/>
</dbReference>
<dbReference type="PROSITE" id="PS52016">
    <property type="entry name" value="TONB_DEPENDENT_REC_3"/>
    <property type="match status" value="1"/>
</dbReference>
<dbReference type="InterPro" id="IPR000531">
    <property type="entry name" value="Beta-barrel_TonB"/>
</dbReference>
<evidence type="ECO:0000256" key="10">
    <source>
        <dbReference type="SAM" id="SignalP"/>
    </source>
</evidence>
<dbReference type="SUPFAM" id="SSF56935">
    <property type="entry name" value="Porins"/>
    <property type="match status" value="1"/>
</dbReference>
<dbReference type="OrthoDB" id="9768177at2"/>
<evidence type="ECO:0000313" key="14">
    <source>
        <dbReference type="Proteomes" id="UP000245535"/>
    </source>
</evidence>
<proteinExistence type="inferred from homology"/>
<keyword evidence="14" id="KW-1185">Reference proteome</keyword>
<keyword evidence="2 8" id="KW-0813">Transport</keyword>
<evidence type="ECO:0000259" key="11">
    <source>
        <dbReference type="Pfam" id="PF00593"/>
    </source>
</evidence>
<dbReference type="SUPFAM" id="SSF49464">
    <property type="entry name" value="Carboxypeptidase regulatory domain-like"/>
    <property type="match status" value="1"/>
</dbReference>
<organism evidence="13 14">
    <name type="scientific">Sediminitomix flava</name>
    <dbReference type="NCBI Taxonomy" id="379075"/>
    <lineage>
        <taxon>Bacteria</taxon>
        <taxon>Pseudomonadati</taxon>
        <taxon>Bacteroidota</taxon>
        <taxon>Cytophagia</taxon>
        <taxon>Cytophagales</taxon>
        <taxon>Flammeovirgaceae</taxon>
        <taxon>Sediminitomix</taxon>
    </lineage>
</organism>
<evidence type="ECO:0000256" key="2">
    <source>
        <dbReference type="ARBA" id="ARBA00022448"/>
    </source>
</evidence>
<dbReference type="AlphaFoldDB" id="A0A315ZHC8"/>
<dbReference type="Proteomes" id="UP000245535">
    <property type="component" value="Unassembled WGS sequence"/>
</dbReference>
<dbReference type="InterPro" id="IPR023996">
    <property type="entry name" value="TonB-dep_OMP_SusC/RagA"/>
</dbReference>
<dbReference type="Pfam" id="PF13715">
    <property type="entry name" value="CarbopepD_reg_2"/>
    <property type="match status" value="1"/>
</dbReference>
<evidence type="ECO:0000256" key="5">
    <source>
        <dbReference type="ARBA" id="ARBA00023077"/>
    </source>
</evidence>
<dbReference type="InterPro" id="IPR039426">
    <property type="entry name" value="TonB-dep_rcpt-like"/>
</dbReference>
<dbReference type="Pfam" id="PF00593">
    <property type="entry name" value="TonB_dep_Rec_b-barrel"/>
    <property type="match status" value="1"/>
</dbReference>
<dbReference type="InterPro" id="IPR023997">
    <property type="entry name" value="TonB-dep_OMP_SusC/RagA_CS"/>
</dbReference>
<dbReference type="InterPro" id="IPR012910">
    <property type="entry name" value="Plug_dom"/>
</dbReference>
<comment type="caution">
    <text evidence="13">The sequence shown here is derived from an EMBL/GenBank/DDBJ whole genome shotgun (WGS) entry which is preliminary data.</text>
</comment>